<keyword evidence="2" id="KW-1185">Reference proteome</keyword>
<gene>
    <name evidence="1" type="ORF">C3L33_05652</name>
</gene>
<comment type="caution">
    <text evidence="1">The sequence shown here is derived from an EMBL/GenBank/DDBJ whole genome shotgun (WGS) entry which is preliminary data.</text>
</comment>
<reference evidence="1 2" key="1">
    <citation type="journal article" date="2019" name="Genome Biol. Evol.">
        <title>The Rhododendron genome and chromosomal organization provide insight into shared whole-genome duplications across the heath family (Ericaceae).</title>
        <authorList>
            <person name="Soza V.L."/>
            <person name="Lindsley D."/>
            <person name="Waalkes A."/>
            <person name="Ramage E."/>
            <person name="Patwardhan R.P."/>
            <person name="Burton J.N."/>
            <person name="Adey A."/>
            <person name="Kumar A."/>
            <person name="Qiu R."/>
            <person name="Shendure J."/>
            <person name="Hall B."/>
        </authorList>
    </citation>
    <scope>NUCLEOTIDE SEQUENCE [LARGE SCALE GENOMIC DNA]</scope>
    <source>
        <strain evidence="1">RSF 1966-606</strain>
    </source>
</reference>
<proteinExistence type="predicted"/>
<dbReference type="PANTHER" id="PTHR48204:SF1">
    <property type="entry name" value="OS07G0265100 PROTEIN"/>
    <property type="match status" value="1"/>
</dbReference>
<dbReference type="PANTHER" id="PTHR48204">
    <property type="entry name" value="OS07G0265100 PROTEIN"/>
    <property type="match status" value="1"/>
</dbReference>
<dbReference type="OrthoDB" id="1891930at2759"/>
<feature type="non-terminal residue" evidence="1">
    <location>
        <position position="1"/>
    </location>
</feature>
<organism evidence="1 2">
    <name type="scientific">Rhododendron williamsianum</name>
    <dbReference type="NCBI Taxonomy" id="262921"/>
    <lineage>
        <taxon>Eukaryota</taxon>
        <taxon>Viridiplantae</taxon>
        <taxon>Streptophyta</taxon>
        <taxon>Embryophyta</taxon>
        <taxon>Tracheophyta</taxon>
        <taxon>Spermatophyta</taxon>
        <taxon>Magnoliopsida</taxon>
        <taxon>eudicotyledons</taxon>
        <taxon>Gunneridae</taxon>
        <taxon>Pentapetalae</taxon>
        <taxon>asterids</taxon>
        <taxon>Ericales</taxon>
        <taxon>Ericaceae</taxon>
        <taxon>Ericoideae</taxon>
        <taxon>Rhodoreae</taxon>
        <taxon>Rhododendron</taxon>
    </lineage>
</organism>
<name>A0A6A4M4J3_9ERIC</name>
<accession>A0A6A4M4J3</accession>
<evidence type="ECO:0000313" key="2">
    <source>
        <dbReference type="Proteomes" id="UP000428333"/>
    </source>
</evidence>
<sequence length="190" mass="21710">MSESSIKLSSSASKRNSKRLLFDRRYGWIFDEWKDPAEEALAGGRQMFCIVPVSKAWFRMASQWVRSVLYYVMTVVDSLTVLYCSCLPLALLAYRLVDADGFNVLITKRILTCFIYVLPQINLVRSSTVEVIKRPELLSPQILQSNLNDQLHKCISSLRKPEFNLFSLITWEPIASVSHPDLKTNESQTG</sequence>
<dbReference type="EMBL" id="QEFC01000699">
    <property type="protein sequence ID" value="KAE9462449.1"/>
    <property type="molecule type" value="Genomic_DNA"/>
</dbReference>
<dbReference type="AlphaFoldDB" id="A0A6A4M4J3"/>
<evidence type="ECO:0000313" key="1">
    <source>
        <dbReference type="EMBL" id="KAE9462449.1"/>
    </source>
</evidence>
<protein>
    <submittedName>
        <fullName evidence="1">Uncharacterized protein</fullName>
    </submittedName>
</protein>
<dbReference type="Proteomes" id="UP000428333">
    <property type="component" value="Linkage Group LG03"/>
</dbReference>